<name>A0A7S3LGN6_9STRA</name>
<reference evidence="3" key="1">
    <citation type="submission" date="2021-01" db="EMBL/GenBank/DDBJ databases">
        <authorList>
            <person name="Corre E."/>
            <person name="Pelletier E."/>
            <person name="Niang G."/>
            <person name="Scheremetjew M."/>
            <person name="Finn R."/>
            <person name="Kale V."/>
            <person name="Holt S."/>
            <person name="Cochrane G."/>
            <person name="Meng A."/>
            <person name="Brown T."/>
            <person name="Cohen L."/>
        </authorList>
    </citation>
    <scope>NUCLEOTIDE SEQUENCE</scope>
    <source>
        <strain evidence="3">CCMP127</strain>
    </source>
</reference>
<evidence type="ECO:0000256" key="2">
    <source>
        <dbReference type="SAM" id="Phobius"/>
    </source>
</evidence>
<protein>
    <submittedName>
        <fullName evidence="3">Uncharacterized protein</fullName>
    </submittedName>
</protein>
<feature type="compositionally biased region" description="Polar residues" evidence="1">
    <location>
        <begin position="43"/>
        <end position="52"/>
    </location>
</feature>
<keyword evidence="2" id="KW-0472">Membrane</keyword>
<feature type="region of interest" description="Disordered" evidence="1">
    <location>
        <begin position="15"/>
        <end position="54"/>
    </location>
</feature>
<sequence length="229" mass="24975">MPVTFDLEEQQNLTAGMEEANYGSNGHGENGNGDNDVDDDGNSLQSSTSSITGGEASFRDAKALPDVIATLNNDNVWLSTRGAVGMNAKERFKERSPSGNFDIMADGTKYKIIPTLTEERFALVCDANLTKRDKGGLYYDETAFYNDQAVPYFVVTVNPYIYQNVMSEVWHSTTVPCGMYFCCQGGDGAHTGEAHEDFVSIHLAYAAVALVFLAMFVVALLPGDEEWSS</sequence>
<dbReference type="AlphaFoldDB" id="A0A7S3LGN6"/>
<evidence type="ECO:0000256" key="1">
    <source>
        <dbReference type="SAM" id="MobiDB-lite"/>
    </source>
</evidence>
<organism evidence="3">
    <name type="scientific">Amphora coffeiformis</name>
    <dbReference type="NCBI Taxonomy" id="265554"/>
    <lineage>
        <taxon>Eukaryota</taxon>
        <taxon>Sar</taxon>
        <taxon>Stramenopiles</taxon>
        <taxon>Ochrophyta</taxon>
        <taxon>Bacillariophyta</taxon>
        <taxon>Bacillariophyceae</taxon>
        <taxon>Bacillariophycidae</taxon>
        <taxon>Thalassiophysales</taxon>
        <taxon>Catenulaceae</taxon>
        <taxon>Amphora</taxon>
    </lineage>
</organism>
<evidence type="ECO:0000313" key="3">
    <source>
        <dbReference type="EMBL" id="CAE0422397.1"/>
    </source>
</evidence>
<feature type="transmembrane region" description="Helical" evidence="2">
    <location>
        <begin position="203"/>
        <end position="221"/>
    </location>
</feature>
<keyword evidence="2" id="KW-1133">Transmembrane helix</keyword>
<accession>A0A7S3LGN6</accession>
<gene>
    <name evidence="3" type="ORF">ACOF00016_LOCUS18975</name>
</gene>
<proteinExistence type="predicted"/>
<keyword evidence="2" id="KW-0812">Transmembrane</keyword>
<dbReference type="EMBL" id="HBIM01025489">
    <property type="protein sequence ID" value="CAE0422397.1"/>
    <property type="molecule type" value="Transcribed_RNA"/>
</dbReference>